<dbReference type="PANTHER" id="PTHR36933:SF1">
    <property type="entry name" value="SLL0788 PROTEIN"/>
    <property type="match status" value="1"/>
</dbReference>
<gene>
    <name evidence="2" type="ORF">ETD83_12935</name>
</gene>
<dbReference type="Proteomes" id="UP000309174">
    <property type="component" value="Unassembled WGS sequence"/>
</dbReference>
<dbReference type="Gene3D" id="1.20.1260.10">
    <property type="match status" value="1"/>
</dbReference>
<keyword evidence="3" id="KW-1185">Reference proteome</keyword>
<name>A0A5C4JED3_9ACTN</name>
<dbReference type="InterPro" id="IPR005183">
    <property type="entry name" value="DUF305_CopM-like"/>
</dbReference>
<dbReference type="OrthoDB" id="26872at2"/>
<dbReference type="AlphaFoldDB" id="A0A5C4JED3"/>
<accession>A0A5C4JED3</accession>
<sequence length="180" mass="19317">MLFAFALLLTACGGTSKASDPSEAKPKHNADDVMYLQMMIVHRQQALDMARLVPDRSRRAEVQKLATAVEKDSSGEVKQMTSWLTSWSKPTALQGPANSHAAHGGLPAIGPAEMKALKQAEGRGFDITFLNLLLGHQHNAVEMSKVEMSKGANPAAKTYAKGVMESTSKMIGQLLGLLNS</sequence>
<evidence type="ECO:0000313" key="3">
    <source>
        <dbReference type="Proteomes" id="UP000309174"/>
    </source>
</evidence>
<evidence type="ECO:0000259" key="1">
    <source>
        <dbReference type="Pfam" id="PF03713"/>
    </source>
</evidence>
<organism evidence="2 3">
    <name type="scientific">Actinomadura soli</name>
    <dbReference type="NCBI Taxonomy" id="2508997"/>
    <lineage>
        <taxon>Bacteria</taxon>
        <taxon>Bacillati</taxon>
        <taxon>Actinomycetota</taxon>
        <taxon>Actinomycetes</taxon>
        <taxon>Streptosporangiales</taxon>
        <taxon>Thermomonosporaceae</taxon>
        <taxon>Actinomadura</taxon>
    </lineage>
</organism>
<proteinExistence type="predicted"/>
<feature type="domain" description="DUF305" evidence="1">
    <location>
        <begin position="32"/>
        <end position="175"/>
    </location>
</feature>
<evidence type="ECO:0000313" key="2">
    <source>
        <dbReference type="EMBL" id="TMR02200.1"/>
    </source>
</evidence>
<reference evidence="2 3" key="1">
    <citation type="submission" date="2019-05" db="EMBL/GenBank/DDBJ databases">
        <title>Draft genome sequence of Actinomadura sp. 14C53.</title>
        <authorList>
            <person name="Saricaoglu S."/>
            <person name="Isik K."/>
        </authorList>
    </citation>
    <scope>NUCLEOTIDE SEQUENCE [LARGE SCALE GENOMIC DNA]</scope>
    <source>
        <strain evidence="2 3">14C53</strain>
    </source>
</reference>
<dbReference type="EMBL" id="VCKW01000053">
    <property type="protein sequence ID" value="TMR02200.1"/>
    <property type="molecule type" value="Genomic_DNA"/>
</dbReference>
<dbReference type="Pfam" id="PF03713">
    <property type="entry name" value="DUF305"/>
    <property type="match status" value="1"/>
</dbReference>
<dbReference type="InterPro" id="IPR012347">
    <property type="entry name" value="Ferritin-like"/>
</dbReference>
<protein>
    <submittedName>
        <fullName evidence="2">DUF305 domain-containing protein</fullName>
    </submittedName>
</protein>
<comment type="caution">
    <text evidence="2">The sequence shown here is derived from an EMBL/GenBank/DDBJ whole genome shotgun (WGS) entry which is preliminary data.</text>
</comment>
<dbReference type="PANTHER" id="PTHR36933">
    <property type="entry name" value="SLL0788 PROTEIN"/>
    <property type="match status" value="1"/>
</dbReference>